<keyword evidence="1" id="KW-1133">Transmembrane helix</keyword>
<organism evidence="2">
    <name type="scientific">marine metagenome</name>
    <dbReference type="NCBI Taxonomy" id="408172"/>
    <lineage>
        <taxon>unclassified sequences</taxon>
        <taxon>metagenomes</taxon>
        <taxon>ecological metagenomes</taxon>
    </lineage>
</organism>
<evidence type="ECO:0000256" key="1">
    <source>
        <dbReference type="SAM" id="Phobius"/>
    </source>
</evidence>
<feature type="transmembrane region" description="Helical" evidence="1">
    <location>
        <begin position="131"/>
        <end position="151"/>
    </location>
</feature>
<feature type="transmembrane region" description="Helical" evidence="1">
    <location>
        <begin position="49"/>
        <end position="69"/>
    </location>
</feature>
<keyword evidence="1" id="KW-0472">Membrane</keyword>
<feature type="transmembrane region" description="Helical" evidence="1">
    <location>
        <begin position="12"/>
        <end position="29"/>
    </location>
</feature>
<evidence type="ECO:0000313" key="2">
    <source>
        <dbReference type="EMBL" id="SVA90556.1"/>
    </source>
</evidence>
<proteinExistence type="predicted"/>
<dbReference type="AlphaFoldDB" id="A0A381ZMP5"/>
<sequence>MAEEKIGRQPKFWIGLIALIILLIFLYFYKPFETYLVARIPGIHFSNVVFWFASLVGIVGYVIAHWQNFRSQFGRVGGALNVETLLFDSLQVSILVAVIFCAGGTLQAVAMLGEHLVGRGAIVGGEFGEKLLAIILMVILAILFYLLHHVVRAFRDGWTTRRAPPRSSTSSTE</sequence>
<feature type="transmembrane region" description="Helical" evidence="1">
    <location>
        <begin position="90"/>
        <end position="111"/>
    </location>
</feature>
<reference evidence="2" key="1">
    <citation type="submission" date="2018-05" db="EMBL/GenBank/DDBJ databases">
        <authorList>
            <person name="Lanie J.A."/>
            <person name="Ng W.-L."/>
            <person name="Kazmierczak K.M."/>
            <person name="Andrzejewski T.M."/>
            <person name="Davidsen T.M."/>
            <person name="Wayne K.J."/>
            <person name="Tettelin H."/>
            <person name="Glass J.I."/>
            <person name="Rusch D."/>
            <person name="Podicherti R."/>
            <person name="Tsui H.-C.T."/>
            <person name="Winkler M.E."/>
        </authorList>
    </citation>
    <scope>NUCLEOTIDE SEQUENCE</scope>
</reference>
<protein>
    <submittedName>
        <fullName evidence="2">Uncharacterized protein</fullName>
    </submittedName>
</protein>
<keyword evidence="1" id="KW-0812">Transmembrane</keyword>
<name>A0A381ZMP5_9ZZZZ</name>
<accession>A0A381ZMP5</accession>
<dbReference type="EMBL" id="UINC01021942">
    <property type="protein sequence ID" value="SVA90556.1"/>
    <property type="molecule type" value="Genomic_DNA"/>
</dbReference>
<gene>
    <name evidence="2" type="ORF">METZ01_LOCUS143410</name>
</gene>